<dbReference type="GO" id="GO:0005886">
    <property type="term" value="C:plasma membrane"/>
    <property type="evidence" value="ECO:0007669"/>
    <property type="project" value="UniProtKB-SubCell"/>
</dbReference>
<accession>A0A917SH53</accession>
<dbReference type="GO" id="GO:0016887">
    <property type="term" value="F:ATP hydrolysis activity"/>
    <property type="evidence" value="ECO:0007669"/>
    <property type="project" value="InterPro"/>
</dbReference>
<feature type="domain" description="ABC transporter" evidence="6">
    <location>
        <begin position="1"/>
        <end position="222"/>
    </location>
</feature>
<keyword evidence="8" id="KW-1185">Reference proteome</keyword>
<dbReference type="InterPro" id="IPR003439">
    <property type="entry name" value="ABC_transporter-like_ATP-bd"/>
</dbReference>
<name>A0A917SH53_9ACTN</name>
<dbReference type="PANTHER" id="PTHR42711:SF17">
    <property type="entry name" value="ABC TRANSPORTER ATP-BINDING PROTEIN"/>
    <property type="match status" value="1"/>
</dbReference>
<proteinExistence type="predicted"/>
<keyword evidence="2" id="KW-0813">Transport</keyword>
<comment type="subcellular location">
    <subcellularLocation>
        <location evidence="1">Cell membrane</location>
        <topology evidence="1">Peripheral membrane protein</topology>
    </subcellularLocation>
</comment>
<evidence type="ECO:0000256" key="4">
    <source>
        <dbReference type="ARBA" id="ARBA00022840"/>
    </source>
</evidence>
<evidence type="ECO:0000256" key="2">
    <source>
        <dbReference type="ARBA" id="ARBA00022448"/>
    </source>
</evidence>
<organism evidence="7 8">
    <name type="scientific">Microlunatus endophyticus</name>
    <dbReference type="NCBI Taxonomy" id="1716077"/>
    <lineage>
        <taxon>Bacteria</taxon>
        <taxon>Bacillati</taxon>
        <taxon>Actinomycetota</taxon>
        <taxon>Actinomycetes</taxon>
        <taxon>Propionibacteriales</taxon>
        <taxon>Propionibacteriaceae</taxon>
        <taxon>Microlunatus</taxon>
    </lineage>
</organism>
<dbReference type="Proteomes" id="UP000613840">
    <property type="component" value="Unassembled WGS sequence"/>
</dbReference>
<dbReference type="PANTHER" id="PTHR42711">
    <property type="entry name" value="ABC TRANSPORTER ATP-BINDING PROTEIN"/>
    <property type="match status" value="1"/>
</dbReference>
<dbReference type="InterPro" id="IPR017871">
    <property type="entry name" value="ABC_transporter-like_CS"/>
</dbReference>
<evidence type="ECO:0000256" key="3">
    <source>
        <dbReference type="ARBA" id="ARBA00022741"/>
    </source>
</evidence>
<sequence length="295" mass="31459">MTGLTKSYGPVRAVDDLELQITAGEMVAILGPNGAGKSTITELITGLVRPDAGSVRIFGGDPSPAVAAGRVGAMLQGGALLYDASIRDVLRLVHGLHAHPLPMGEIIELADLSGFLSTKTDKLSGGQAQRLRFALAIMADPDLLILDEPTVAMDVELRRAFWASMRTLSDGGRTVLFATHYLQEADQIADRIVVLDRGRIVADGTSAEIKSRVAGKMIMVAEDGLRAEELASLPAVTSVDRRSRRVALHTTDSDLTLRALVARFPAAHDIGIVSADLEEAFLALTHHDQVSQEAR</sequence>
<dbReference type="CDD" id="cd03230">
    <property type="entry name" value="ABC_DR_subfamily_A"/>
    <property type="match status" value="1"/>
</dbReference>
<dbReference type="SMART" id="SM00382">
    <property type="entry name" value="AAA"/>
    <property type="match status" value="1"/>
</dbReference>
<dbReference type="GO" id="GO:0046677">
    <property type="term" value="P:response to antibiotic"/>
    <property type="evidence" value="ECO:0007669"/>
    <property type="project" value="UniProtKB-KW"/>
</dbReference>
<dbReference type="PROSITE" id="PS50893">
    <property type="entry name" value="ABC_TRANSPORTER_2"/>
    <property type="match status" value="1"/>
</dbReference>
<protein>
    <submittedName>
        <fullName evidence="7">ABC transporter ATP-binding protein</fullName>
    </submittedName>
</protein>
<dbReference type="SUPFAM" id="SSF52540">
    <property type="entry name" value="P-loop containing nucleoside triphosphate hydrolases"/>
    <property type="match status" value="1"/>
</dbReference>
<comment type="caution">
    <text evidence="7">The sequence shown here is derived from an EMBL/GenBank/DDBJ whole genome shotgun (WGS) entry which is preliminary data.</text>
</comment>
<dbReference type="GO" id="GO:0005524">
    <property type="term" value="F:ATP binding"/>
    <property type="evidence" value="ECO:0007669"/>
    <property type="project" value="UniProtKB-KW"/>
</dbReference>
<dbReference type="Pfam" id="PF00005">
    <property type="entry name" value="ABC_tran"/>
    <property type="match status" value="1"/>
</dbReference>
<dbReference type="InterPro" id="IPR003593">
    <property type="entry name" value="AAA+_ATPase"/>
</dbReference>
<dbReference type="AlphaFoldDB" id="A0A917SH53"/>
<evidence type="ECO:0000256" key="5">
    <source>
        <dbReference type="ARBA" id="ARBA00023251"/>
    </source>
</evidence>
<gene>
    <name evidence="7" type="ORF">GCM10011575_39440</name>
</gene>
<dbReference type="Gene3D" id="3.40.50.300">
    <property type="entry name" value="P-loop containing nucleotide triphosphate hydrolases"/>
    <property type="match status" value="1"/>
</dbReference>
<evidence type="ECO:0000256" key="1">
    <source>
        <dbReference type="ARBA" id="ARBA00004202"/>
    </source>
</evidence>
<dbReference type="PROSITE" id="PS00211">
    <property type="entry name" value="ABC_TRANSPORTER_1"/>
    <property type="match status" value="1"/>
</dbReference>
<evidence type="ECO:0000259" key="6">
    <source>
        <dbReference type="PROSITE" id="PS50893"/>
    </source>
</evidence>
<keyword evidence="4 7" id="KW-0067">ATP-binding</keyword>
<evidence type="ECO:0000313" key="7">
    <source>
        <dbReference type="EMBL" id="GGL77271.1"/>
    </source>
</evidence>
<evidence type="ECO:0000313" key="8">
    <source>
        <dbReference type="Proteomes" id="UP000613840"/>
    </source>
</evidence>
<reference evidence="7" key="1">
    <citation type="journal article" date="2014" name="Int. J. Syst. Evol. Microbiol.">
        <title>Complete genome sequence of Corynebacterium casei LMG S-19264T (=DSM 44701T), isolated from a smear-ripened cheese.</title>
        <authorList>
            <consortium name="US DOE Joint Genome Institute (JGI-PGF)"/>
            <person name="Walter F."/>
            <person name="Albersmeier A."/>
            <person name="Kalinowski J."/>
            <person name="Ruckert C."/>
        </authorList>
    </citation>
    <scope>NUCLEOTIDE SEQUENCE</scope>
    <source>
        <strain evidence="7">CGMCC 4.7306</strain>
    </source>
</reference>
<keyword evidence="5" id="KW-0046">Antibiotic resistance</keyword>
<dbReference type="EMBL" id="BMMZ01000012">
    <property type="protein sequence ID" value="GGL77271.1"/>
    <property type="molecule type" value="Genomic_DNA"/>
</dbReference>
<reference evidence="7" key="2">
    <citation type="submission" date="2020-09" db="EMBL/GenBank/DDBJ databases">
        <authorList>
            <person name="Sun Q."/>
            <person name="Zhou Y."/>
        </authorList>
    </citation>
    <scope>NUCLEOTIDE SEQUENCE</scope>
    <source>
        <strain evidence="7">CGMCC 4.7306</strain>
    </source>
</reference>
<dbReference type="InterPro" id="IPR050763">
    <property type="entry name" value="ABC_transporter_ATP-binding"/>
</dbReference>
<dbReference type="InterPro" id="IPR027417">
    <property type="entry name" value="P-loop_NTPase"/>
</dbReference>
<keyword evidence="3" id="KW-0547">Nucleotide-binding</keyword>